<gene>
    <name evidence="6" type="ORF">DK846_17030</name>
</gene>
<dbReference type="EMBL" id="QGMY01000019">
    <property type="protein sequence ID" value="PWR69723.1"/>
    <property type="molecule type" value="Genomic_DNA"/>
</dbReference>
<dbReference type="AlphaFoldDB" id="A0A2V2N3B1"/>
<dbReference type="Gene3D" id="3.40.50.300">
    <property type="entry name" value="P-loop containing nucleotide triphosphate hydrolases"/>
    <property type="match status" value="1"/>
</dbReference>
<accession>A0A2V2N3B1</accession>
<keyword evidence="2" id="KW-0813">Transport</keyword>
<dbReference type="SMART" id="SM00382">
    <property type="entry name" value="AAA"/>
    <property type="match status" value="1"/>
</dbReference>
<dbReference type="GO" id="GO:0005524">
    <property type="term" value="F:ATP binding"/>
    <property type="evidence" value="ECO:0007669"/>
    <property type="project" value="UniProtKB-KW"/>
</dbReference>
<dbReference type="Pfam" id="PF00005">
    <property type="entry name" value="ABC_tran"/>
    <property type="match status" value="1"/>
</dbReference>
<dbReference type="Proteomes" id="UP000245657">
    <property type="component" value="Unassembled WGS sequence"/>
</dbReference>
<organism evidence="6 7">
    <name type="scientific">Methanospirillum lacunae</name>
    <dbReference type="NCBI Taxonomy" id="668570"/>
    <lineage>
        <taxon>Archaea</taxon>
        <taxon>Methanobacteriati</taxon>
        <taxon>Methanobacteriota</taxon>
        <taxon>Stenosarchaea group</taxon>
        <taxon>Methanomicrobia</taxon>
        <taxon>Methanomicrobiales</taxon>
        <taxon>Methanospirillaceae</taxon>
        <taxon>Methanospirillum</taxon>
    </lineage>
</organism>
<comment type="similarity">
    <text evidence="1">Belongs to the ABC transporter superfamily.</text>
</comment>
<protein>
    <submittedName>
        <fullName evidence="6">ABC transporter ATP-binding protein</fullName>
    </submittedName>
</protein>
<evidence type="ECO:0000313" key="7">
    <source>
        <dbReference type="Proteomes" id="UP000245657"/>
    </source>
</evidence>
<keyword evidence="7" id="KW-1185">Reference proteome</keyword>
<reference evidence="6 7" key="1">
    <citation type="submission" date="2018-05" db="EMBL/GenBank/DDBJ databases">
        <title>Draft genome of Methanospirillum lacunae Ki8-1.</title>
        <authorList>
            <person name="Dueholm M.S."/>
            <person name="Nielsen P.H."/>
            <person name="Bakmann L.F."/>
            <person name="Otzen D.E."/>
        </authorList>
    </citation>
    <scope>NUCLEOTIDE SEQUENCE [LARGE SCALE GENOMIC DNA]</scope>
    <source>
        <strain evidence="6 7">Ki8-1</strain>
    </source>
</reference>
<dbReference type="InterPro" id="IPR003439">
    <property type="entry name" value="ABC_transporter-like_ATP-bd"/>
</dbReference>
<dbReference type="RefSeq" id="WP_109970204.1">
    <property type="nucleotide sequence ID" value="NZ_CP176093.1"/>
</dbReference>
<comment type="caution">
    <text evidence="6">The sequence shown here is derived from an EMBL/GenBank/DDBJ whole genome shotgun (WGS) entry which is preliminary data.</text>
</comment>
<evidence type="ECO:0000256" key="4">
    <source>
        <dbReference type="ARBA" id="ARBA00022840"/>
    </source>
</evidence>
<evidence type="ECO:0000256" key="2">
    <source>
        <dbReference type="ARBA" id="ARBA00022448"/>
    </source>
</evidence>
<evidence type="ECO:0000313" key="6">
    <source>
        <dbReference type="EMBL" id="PWR69723.1"/>
    </source>
</evidence>
<dbReference type="PROSITE" id="PS50893">
    <property type="entry name" value="ABC_TRANSPORTER_2"/>
    <property type="match status" value="1"/>
</dbReference>
<keyword evidence="4 6" id="KW-0067">ATP-binding</keyword>
<dbReference type="PANTHER" id="PTHR43776">
    <property type="entry name" value="TRANSPORT ATP-BINDING PROTEIN"/>
    <property type="match status" value="1"/>
</dbReference>
<dbReference type="GeneID" id="97547181"/>
<dbReference type="InterPro" id="IPR027417">
    <property type="entry name" value="P-loop_NTPase"/>
</dbReference>
<dbReference type="SUPFAM" id="SSF52540">
    <property type="entry name" value="P-loop containing nucleoside triphosphate hydrolases"/>
    <property type="match status" value="1"/>
</dbReference>
<dbReference type="OrthoDB" id="18209at2157"/>
<evidence type="ECO:0000259" key="5">
    <source>
        <dbReference type="PROSITE" id="PS50893"/>
    </source>
</evidence>
<dbReference type="InterPro" id="IPR050319">
    <property type="entry name" value="ABC_transp_ATP-bind"/>
</dbReference>
<dbReference type="PANTHER" id="PTHR43776:SF7">
    <property type="entry name" value="D,D-DIPEPTIDE TRANSPORT ATP-BINDING PROTEIN DDPF-RELATED"/>
    <property type="match status" value="1"/>
</dbReference>
<keyword evidence="3" id="KW-0547">Nucleotide-binding</keyword>
<name>A0A2V2N3B1_9EURY</name>
<feature type="domain" description="ABC transporter" evidence="5">
    <location>
        <begin position="6"/>
        <end position="245"/>
    </location>
</feature>
<evidence type="ECO:0000256" key="3">
    <source>
        <dbReference type="ARBA" id="ARBA00022741"/>
    </source>
</evidence>
<dbReference type="CDD" id="cd03257">
    <property type="entry name" value="ABC_NikE_OppD_transporters"/>
    <property type="match status" value="1"/>
</dbReference>
<sequence length="245" mass="27682">MSPPVLELKNIAKSYGHGDVFADISFSVSEAESIGLFGESGCGKTTLGRCIMQLERQSAGTILLDSLDPTRLSSRKRRESRQSYQMIFQHPEVSLNPKMTLAQSVTELLMVHKKICFDEAMDTIQPLINRVGLRNEHLARYPHQLSGGEVQRAVLARIFSLQPKLIIADEPTSMLDVSVQAQVLRLMKELQNETGVAYVFISHDPDVISAMCDRIFWLSKRTWRLYDKSTFISQVKEDYTSSKNV</sequence>
<dbReference type="InterPro" id="IPR003593">
    <property type="entry name" value="AAA+_ATPase"/>
</dbReference>
<evidence type="ECO:0000256" key="1">
    <source>
        <dbReference type="ARBA" id="ARBA00005417"/>
    </source>
</evidence>
<dbReference type="GO" id="GO:0055085">
    <property type="term" value="P:transmembrane transport"/>
    <property type="evidence" value="ECO:0007669"/>
    <property type="project" value="UniProtKB-ARBA"/>
</dbReference>
<dbReference type="GO" id="GO:0016887">
    <property type="term" value="F:ATP hydrolysis activity"/>
    <property type="evidence" value="ECO:0007669"/>
    <property type="project" value="InterPro"/>
</dbReference>
<proteinExistence type="inferred from homology"/>